<name>E1QHA9_DESB2</name>
<protein>
    <recommendedName>
        <fullName evidence="3">Tail sheath protein</fullName>
    </recommendedName>
</protein>
<evidence type="ECO:0008006" key="3">
    <source>
        <dbReference type="Google" id="ProtNLM"/>
    </source>
</evidence>
<dbReference type="EMBL" id="CP002085">
    <property type="protein sequence ID" value="ADK84952.1"/>
    <property type="molecule type" value="Genomic_DNA"/>
</dbReference>
<dbReference type="PANTHER" id="PTHR35861:SF2">
    <property type="entry name" value="FELS-2 PROPHAGE PROTEIN"/>
    <property type="match status" value="1"/>
</dbReference>
<proteinExistence type="predicted"/>
<keyword evidence="2" id="KW-1185">Reference proteome</keyword>
<dbReference type="Proteomes" id="UP000009047">
    <property type="component" value="Chromosome"/>
</dbReference>
<dbReference type="HOGENOM" id="CLU_045095_0_0_7"/>
<evidence type="ECO:0000313" key="1">
    <source>
        <dbReference type="EMBL" id="ADK84952.1"/>
    </source>
</evidence>
<dbReference type="KEGG" id="dbr:Deba_1584"/>
<dbReference type="OrthoDB" id="9767864at2"/>
<dbReference type="RefSeq" id="WP_013258405.1">
    <property type="nucleotide sequence ID" value="NC_014365.1"/>
</dbReference>
<dbReference type="STRING" id="644282.Deba_1584"/>
<sequence length="483" mass="50958">MSAYRHGVYVSQLPTSIIPPRRVDCAIPVVVGAAPAHMIEEGQTGPVNQPVLAHSHAEAVTALGYSDDWAAYGLCEFVYSQFVLHAAGPVILINVFDPARHKTAVTAEAVSFSGGRATLAHAGLVAAPVVKSADGQTTHAAGADYHVDPIAGVIRLSEGSAIAAGATVAVDYVYGDPSKLTADDVIGGIDAATGAASGLELVDQIFPRFGLLPGLIVAPGWSRHPLVAAVMAAKAANVNGHFRAMAVVDVDSGPDGAAKYADVAAWKAQNNYADSNMIVCWPKVALAGKEFWLSTQVAGRIAATDADNGGVPFESPSNKALEINGAVAAGQAVWLGPAEANYLNSQGVVTALNWNGSWRLWGNRTGCYPANTDVKDAFIGVQRMFCWLGNEFVLTFWQKVDRPITRRLVETIVDSYNIRLNGLAAREAILGGRVEFLRAENPASELMDGAITFHLYVTPPSPAREINGLIEYDPGYLAVLFGN</sequence>
<dbReference type="AlphaFoldDB" id="E1QHA9"/>
<gene>
    <name evidence="1" type="ordered locus">Deba_1584</name>
</gene>
<evidence type="ECO:0000313" key="2">
    <source>
        <dbReference type="Proteomes" id="UP000009047"/>
    </source>
</evidence>
<reference evidence="1 2" key="1">
    <citation type="journal article" date="2010" name="Stand. Genomic Sci.">
        <title>Complete genome sequence of Desulfarculus baarsii type strain (2st14).</title>
        <authorList>
            <person name="Sun H."/>
            <person name="Spring S."/>
            <person name="Lapidus A."/>
            <person name="Davenport K."/>
            <person name="Del Rio T.G."/>
            <person name="Tice H."/>
            <person name="Nolan M."/>
            <person name="Copeland A."/>
            <person name="Cheng J.F."/>
            <person name="Lucas S."/>
            <person name="Tapia R."/>
            <person name="Goodwin L."/>
            <person name="Pitluck S."/>
            <person name="Ivanova N."/>
            <person name="Pagani I."/>
            <person name="Mavromatis K."/>
            <person name="Ovchinnikova G."/>
            <person name="Pati A."/>
            <person name="Chen A."/>
            <person name="Palaniappan K."/>
            <person name="Hauser L."/>
            <person name="Chang Y.J."/>
            <person name="Jeffries C.D."/>
            <person name="Detter J.C."/>
            <person name="Han C."/>
            <person name="Rohde M."/>
            <person name="Brambilla E."/>
            <person name="Goker M."/>
            <person name="Woyke T."/>
            <person name="Bristow J."/>
            <person name="Eisen J.A."/>
            <person name="Markowitz V."/>
            <person name="Hugenholtz P."/>
            <person name="Kyrpides N.C."/>
            <person name="Klenk H.P."/>
            <person name="Land M."/>
        </authorList>
    </citation>
    <scope>NUCLEOTIDE SEQUENCE [LARGE SCALE GENOMIC DNA]</scope>
    <source>
        <strain evidence="2">ATCC 33931 / DSM 2075 / LMG 7858 / VKM B-1802 / 2st14</strain>
    </source>
</reference>
<dbReference type="eggNOG" id="COG3497">
    <property type="taxonomic scope" value="Bacteria"/>
</dbReference>
<dbReference type="InterPro" id="IPR052042">
    <property type="entry name" value="Tail_sheath_structural"/>
</dbReference>
<dbReference type="PANTHER" id="PTHR35861">
    <property type="match status" value="1"/>
</dbReference>
<accession>E1QHA9</accession>
<organism evidence="1 2">
    <name type="scientific">Desulfarculus baarsii (strain ATCC 33931 / DSM 2075 / LMG 7858 / VKM B-1802 / 2st14)</name>
    <dbReference type="NCBI Taxonomy" id="644282"/>
    <lineage>
        <taxon>Bacteria</taxon>
        <taxon>Pseudomonadati</taxon>
        <taxon>Thermodesulfobacteriota</taxon>
        <taxon>Desulfarculia</taxon>
        <taxon>Desulfarculales</taxon>
        <taxon>Desulfarculaceae</taxon>
        <taxon>Desulfarculus</taxon>
    </lineage>
</organism>